<evidence type="ECO:0000313" key="2">
    <source>
        <dbReference type="EMBL" id="KAK0606503.1"/>
    </source>
</evidence>
<accession>A0AA39TGS6</accession>
<dbReference type="InterPro" id="IPR024752">
    <property type="entry name" value="Myb/SANT-like_dom"/>
</dbReference>
<sequence length="344" mass="38524">MDAPEMVLCQAHGQARPVADFLHENVLEFIGEEAMDDASVVASYLGDADLLFASFRGILTRYNEAENVLQSAAASVAARGVLFGNSHPLSSRWHAIRRPKLWQVEQSAMRNKIELVKNRVAYNGSSLSDVSVIATELAPALKWLGYRSSRGLKSCDVSTQGNKTEDDSLASLDDEECEISDDDEIEDWKTGLNWDKKQLKNRFSVLRRQYAVVKSLLDRSHFGLDESAGTIVASDEVWAEYIQFNCCLTKRVRKRVDDDAIAGPTFEMAYASNPRTSAVYHGEDRYTITNCIKELDGMKGVEKQVYFAALDLFNHTDARETFLSLKGNKRLIWLHRKCNAAPAS</sequence>
<dbReference type="AlphaFoldDB" id="A0AA39TGS6"/>
<reference evidence="2" key="2">
    <citation type="submission" date="2023-06" db="EMBL/GenBank/DDBJ databases">
        <authorList>
            <person name="Swenson N.G."/>
            <person name="Wegrzyn J.L."/>
            <person name="Mcevoy S.L."/>
        </authorList>
    </citation>
    <scope>NUCLEOTIDE SEQUENCE</scope>
    <source>
        <strain evidence="2">NS2018</strain>
        <tissue evidence="2">Leaf</tissue>
    </source>
</reference>
<dbReference type="PANTHER" id="PTHR47584:SF9">
    <property type="entry name" value="L10-INTERACTING MYB DOMAIN-CONTAINING PROTEIN-LIKE"/>
    <property type="match status" value="1"/>
</dbReference>
<organism evidence="2 3">
    <name type="scientific">Acer saccharum</name>
    <name type="common">Sugar maple</name>
    <dbReference type="NCBI Taxonomy" id="4024"/>
    <lineage>
        <taxon>Eukaryota</taxon>
        <taxon>Viridiplantae</taxon>
        <taxon>Streptophyta</taxon>
        <taxon>Embryophyta</taxon>
        <taxon>Tracheophyta</taxon>
        <taxon>Spermatophyta</taxon>
        <taxon>Magnoliopsida</taxon>
        <taxon>eudicotyledons</taxon>
        <taxon>Gunneridae</taxon>
        <taxon>Pentapetalae</taxon>
        <taxon>rosids</taxon>
        <taxon>malvids</taxon>
        <taxon>Sapindales</taxon>
        <taxon>Sapindaceae</taxon>
        <taxon>Hippocastanoideae</taxon>
        <taxon>Acereae</taxon>
        <taxon>Acer</taxon>
    </lineage>
</organism>
<evidence type="ECO:0000313" key="3">
    <source>
        <dbReference type="Proteomes" id="UP001168877"/>
    </source>
</evidence>
<dbReference type="Pfam" id="PF12776">
    <property type="entry name" value="Myb_DNA-bind_3"/>
    <property type="match status" value="1"/>
</dbReference>
<keyword evidence="3" id="KW-1185">Reference proteome</keyword>
<dbReference type="Proteomes" id="UP001168877">
    <property type="component" value="Unassembled WGS sequence"/>
</dbReference>
<protein>
    <recommendedName>
        <fullName evidence="1">Myb/SANT-like domain-containing protein</fullName>
    </recommendedName>
</protein>
<comment type="caution">
    <text evidence="2">The sequence shown here is derived from an EMBL/GenBank/DDBJ whole genome shotgun (WGS) entry which is preliminary data.</text>
</comment>
<dbReference type="PANTHER" id="PTHR47584">
    <property type="match status" value="1"/>
</dbReference>
<evidence type="ECO:0000259" key="1">
    <source>
        <dbReference type="Pfam" id="PF12776"/>
    </source>
</evidence>
<gene>
    <name evidence="2" type="ORF">LWI29_038419</name>
</gene>
<dbReference type="EMBL" id="JAUESC010000002">
    <property type="protein sequence ID" value="KAK0606503.1"/>
    <property type="molecule type" value="Genomic_DNA"/>
</dbReference>
<proteinExistence type="predicted"/>
<reference evidence="2" key="1">
    <citation type="journal article" date="2022" name="Plant J.">
        <title>Strategies of tolerance reflected in two North American maple genomes.</title>
        <authorList>
            <person name="McEvoy S.L."/>
            <person name="Sezen U.U."/>
            <person name="Trouern-Trend A."/>
            <person name="McMahon S.M."/>
            <person name="Schaberg P.G."/>
            <person name="Yang J."/>
            <person name="Wegrzyn J.L."/>
            <person name="Swenson N.G."/>
        </authorList>
    </citation>
    <scope>NUCLEOTIDE SEQUENCE</scope>
    <source>
        <strain evidence="2">NS2018</strain>
    </source>
</reference>
<feature type="domain" description="Myb/SANT-like" evidence="1">
    <location>
        <begin position="185"/>
        <end position="241"/>
    </location>
</feature>
<dbReference type="InterPro" id="IPR045026">
    <property type="entry name" value="LIMYB"/>
</dbReference>
<name>A0AA39TGS6_ACESA</name>